<dbReference type="EnsemblMetazoa" id="RPRC005156-RA">
    <property type="protein sequence ID" value="RPRC005156-PA"/>
    <property type="gene ID" value="RPRC005156"/>
</dbReference>
<dbReference type="Proteomes" id="UP000015103">
    <property type="component" value="Unassembled WGS sequence"/>
</dbReference>
<organism evidence="1 2">
    <name type="scientific">Rhodnius prolixus</name>
    <name type="common">Triatomid bug</name>
    <dbReference type="NCBI Taxonomy" id="13249"/>
    <lineage>
        <taxon>Eukaryota</taxon>
        <taxon>Metazoa</taxon>
        <taxon>Ecdysozoa</taxon>
        <taxon>Arthropoda</taxon>
        <taxon>Hexapoda</taxon>
        <taxon>Insecta</taxon>
        <taxon>Pterygota</taxon>
        <taxon>Neoptera</taxon>
        <taxon>Paraneoptera</taxon>
        <taxon>Hemiptera</taxon>
        <taxon>Heteroptera</taxon>
        <taxon>Panheteroptera</taxon>
        <taxon>Cimicomorpha</taxon>
        <taxon>Reduviidae</taxon>
        <taxon>Triatominae</taxon>
        <taxon>Rhodnius</taxon>
    </lineage>
</organism>
<dbReference type="EMBL" id="ACPB03013401">
    <property type="status" value="NOT_ANNOTATED_CDS"/>
    <property type="molecule type" value="Genomic_DNA"/>
</dbReference>
<dbReference type="InParanoid" id="T1HM82"/>
<dbReference type="HOGENOM" id="CLU_683936_0_0_1"/>
<dbReference type="STRING" id="13249.T1HM82"/>
<dbReference type="PANTHER" id="PTHR16199">
    <property type="entry name" value="CONDENSIN-2 COMPLEX SUBUNIT G2"/>
    <property type="match status" value="1"/>
</dbReference>
<protein>
    <submittedName>
        <fullName evidence="1">Uncharacterized protein</fullName>
    </submittedName>
</protein>
<sequence length="403" mass="46284">MDVPLLSEQAVKKRKTIIDEQTLDIIEGIRELRLFNKKLPDLINGSIRISEPVLTELSLFLNRKYDYMVKQTNIGHDDEVIKSLAILINALIDGKRLDEVYCYKLVMNNLVKFLSLTGLSDHIKDLIASVCETFLVISMDFVIDSSICTCTLKYLLYSIVDDTKIIHTEHVLRLWKIKNLIKDIDFTNNSDEELKHLFFKVLVRPKFVDNEEGQMIVSYVLLNPTISLKSMQTNIYKVVNMLSESQDASVFGEIYFNAWNLAEPTLRESNISHERCNAAEVLCASFPLMVPGEVRVVLSSLREKQVRLMFDLLEDACSNVRIIALKGVCQCLTHRIDYFGDEHVTQFVEIILQKLAYDKIPEVRAGVFNGMETMTTKPQSAIILIKELAKMRQHMRDENEKVL</sequence>
<accession>T1HM82</accession>
<proteinExistence type="predicted"/>
<name>T1HM82_RHOPR</name>
<evidence type="ECO:0000313" key="1">
    <source>
        <dbReference type="EnsemblMetazoa" id="RPRC005156-PA"/>
    </source>
</evidence>
<dbReference type="PANTHER" id="PTHR16199:SF4">
    <property type="entry name" value="CONDENSIN-2 COMPLEX SUBUNIT G2"/>
    <property type="match status" value="1"/>
</dbReference>
<evidence type="ECO:0000313" key="2">
    <source>
        <dbReference type="Proteomes" id="UP000015103"/>
    </source>
</evidence>
<dbReference type="AlphaFoldDB" id="T1HM82"/>
<dbReference type="VEuPathDB" id="VectorBase:RPRC005156"/>
<dbReference type="GO" id="GO:0000796">
    <property type="term" value="C:condensin complex"/>
    <property type="evidence" value="ECO:0007669"/>
    <property type="project" value="TreeGrafter"/>
</dbReference>
<dbReference type="GO" id="GO:0000070">
    <property type="term" value="P:mitotic sister chromatid segregation"/>
    <property type="evidence" value="ECO:0007669"/>
    <property type="project" value="TreeGrafter"/>
</dbReference>
<reference evidence="1" key="1">
    <citation type="submission" date="2015-05" db="UniProtKB">
        <authorList>
            <consortium name="EnsemblMetazoa"/>
        </authorList>
    </citation>
    <scope>IDENTIFICATION</scope>
</reference>
<dbReference type="GO" id="GO:0005634">
    <property type="term" value="C:nucleus"/>
    <property type="evidence" value="ECO:0007669"/>
    <property type="project" value="TreeGrafter"/>
</dbReference>
<dbReference type="InterPro" id="IPR016024">
    <property type="entry name" value="ARM-type_fold"/>
</dbReference>
<dbReference type="SUPFAM" id="SSF48371">
    <property type="entry name" value="ARM repeat"/>
    <property type="match status" value="1"/>
</dbReference>
<keyword evidence="2" id="KW-1185">Reference proteome</keyword>